<dbReference type="AlphaFoldDB" id="A0A816RSS9"/>
<proteinExistence type="predicted"/>
<reference evidence="1" key="1">
    <citation type="submission" date="2021-01" db="EMBL/GenBank/DDBJ databases">
        <authorList>
            <consortium name="Genoscope - CEA"/>
            <person name="William W."/>
        </authorList>
    </citation>
    <scope>NUCLEOTIDE SEQUENCE</scope>
</reference>
<gene>
    <name evidence="1" type="ORF">DARMORV10_C01P52440.1</name>
</gene>
<sequence length="71" mass="8324">MSLRRRVLFVVSIRGFIHLAPSIPGRRESCPLSLVRRDLMWKECVSSHCFLLRHTSVELSSSKEISRIRRM</sequence>
<name>A0A816RSS9_BRANA</name>
<evidence type="ECO:0000313" key="1">
    <source>
        <dbReference type="EMBL" id="CAF2079451.1"/>
    </source>
</evidence>
<protein>
    <submittedName>
        <fullName evidence="1">(rape) hypothetical protein</fullName>
    </submittedName>
</protein>
<organism evidence="1">
    <name type="scientific">Brassica napus</name>
    <name type="common">Rape</name>
    <dbReference type="NCBI Taxonomy" id="3708"/>
    <lineage>
        <taxon>Eukaryota</taxon>
        <taxon>Viridiplantae</taxon>
        <taxon>Streptophyta</taxon>
        <taxon>Embryophyta</taxon>
        <taxon>Tracheophyta</taxon>
        <taxon>Spermatophyta</taxon>
        <taxon>Magnoliopsida</taxon>
        <taxon>eudicotyledons</taxon>
        <taxon>Gunneridae</taxon>
        <taxon>Pentapetalae</taxon>
        <taxon>rosids</taxon>
        <taxon>malvids</taxon>
        <taxon>Brassicales</taxon>
        <taxon>Brassicaceae</taxon>
        <taxon>Brassiceae</taxon>
        <taxon>Brassica</taxon>
    </lineage>
</organism>
<dbReference type="Proteomes" id="UP001295469">
    <property type="component" value="Chromosome C01"/>
</dbReference>
<dbReference type="EMBL" id="HG994365">
    <property type="protein sequence ID" value="CAF2079451.1"/>
    <property type="molecule type" value="Genomic_DNA"/>
</dbReference>
<accession>A0A816RSS9</accession>